<dbReference type="NCBIfam" id="TIGR01494">
    <property type="entry name" value="ATPase_P-type"/>
    <property type="match status" value="2"/>
</dbReference>
<evidence type="ECO:0000256" key="6">
    <source>
        <dbReference type="ARBA" id="ARBA00022723"/>
    </source>
</evidence>
<dbReference type="AlphaFoldDB" id="A0A0W4ZNC8"/>
<dbReference type="Proteomes" id="UP000054454">
    <property type="component" value="Unassembled WGS sequence"/>
</dbReference>
<organism evidence="15 16">
    <name type="scientific">Pneumocystis carinii (strain B80)</name>
    <name type="common">Rat pneumocystis pneumonia agent</name>
    <name type="synonym">Pneumocystis carinii f. sp. carinii</name>
    <dbReference type="NCBI Taxonomy" id="1408658"/>
    <lineage>
        <taxon>Eukaryota</taxon>
        <taxon>Fungi</taxon>
        <taxon>Dikarya</taxon>
        <taxon>Ascomycota</taxon>
        <taxon>Taphrinomycotina</taxon>
        <taxon>Pneumocystomycetes</taxon>
        <taxon>Pneumocystaceae</taxon>
        <taxon>Pneumocystis</taxon>
    </lineage>
</organism>
<feature type="domain" description="HMA" evidence="14">
    <location>
        <begin position="119"/>
        <end position="185"/>
    </location>
</feature>
<dbReference type="InterPro" id="IPR044492">
    <property type="entry name" value="P_typ_ATPase_HD_dom"/>
</dbReference>
<dbReference type="GeneID" id="28935881"/>
<dbReference type="GO" id="GO:0043682">
    <property type="term" value="F:P-type divalent copper transporter activity"/>
    <property type="evidence" value="ECO:0007669"/>
    <property type="project" value="TreeGrafter"/>
</dbReference>
<sequence>MGLQSYIKKSYKYASPIALDNILENQKMDDFRKTILSIEKISNFSCISIMKQNLKKNPGIHNINISSAKKIIIEHKISVIGINDLIDELRDLGIETSFIDSEAILYKTDFDNDDIIKDTTVRLKINGITCYNCVNSIKTALKSINGINNICINPATKGAKINYCPRILSVQSLINAIKKAGYDADILDFCSTEEKLENLNKTKDIEMWKKSFIKCLIFAIPLLFFQKVAPYFKDYNKLETKMLFFPGLFFGDVLSLILTIPIQFSIGIYFYKSAFNSLCNRNITMDTLICIGTSTAFFFSIFSILFSISTYPHKRPSVFFDTSAILITFITLGRYIENKVKSHTSEALSKLISLNPSSTTIYINENSPLDKKEITIPTKLLNINDTVIVYPGDKIPADGVITSGESYIDESMITGESTPVYKQKGSIVYSGTANCAKRIEFQVTKTDKNTRLSQIISLIQDAQTSQASIQELADKVSSFFVPLVLFLGIMTFIVWMILTHTISRLPQIFNSEEQGGKMITSAKLAISVIIIACPCAVGLSTPTAIMVGTGIGAKNGILFKSGIVLETVSKITKVVFDKTGTLTLGYMSVNEVKISNAWKDLEILWWKLLYISEEESEHPIGKAIRLKAKEELSLAGEELIDYSVTSETVAGYGIKCSILLPNYTEESTELAIGNEIHIRKILGDQSEEFLNETQNNLNKEYTHVYIAINNKFAGWISLADILRANAAKTINALRHMKIDVLMATGDRTDIALNVGRSLNIPDDKIYSSVTPEEKHNLIIYLQSQNETVAMVGDGINDSAALTVANIGIALSAGSDIAIQAADVILTHPDPILDVPAAIHLSRAIFNRIRLNMLWACIYNIISIPFAMGFFLPFGIYLHPIISSAAMAFSSISVVLSSLLLKFWRRPSWITNIDINENDVHKSKLFISKLKNYNIFYKLKKYKLIDNLGV</sequence>
<dbReference type="PROSITE" id="PS01229">
    <property type="entry name" value="COF_2"/>
    <property type="match status" value="1"/>
</dbReference>
<dbReference type="InterPro" id="IPR023299">
    <property type="entry name" value="ATPase_P-typ_cyto_dom_N"/>
</dbReference>
<dbReference type="InterPro" id="IPR023214">
    <property type="entry name" value="HAD_sf"/>
</dbReference>
<dbReference type="GO" id="GO:0006879">
    <property type="term" value="P:intracellular iron ion homeostasis"/>
    <property type="evidence" value="ECO:0007669"/>
    <property type="project" value="EnsemblFungi"/>
</dbReference>
<evidence type="ECO:0000259" key="14">
    <source>
        <dbReference type="PROSITE" id="PS50846"/>
    </source>
</evidence>
<dbReference type="PANTHER" id="PTHR43520:SF8">
    <property type="entry name" value="P-TYPE CU(+) TRANSPORTER"/>
    <property type="match status" value="1"/>
</dbReference>
<keyword evidence="11 13" id="KW-0472">Membrane</keyword>
<dbReference type="PROSITE" id="PS00154">
    <property type="entry name" value="ATPASE_E1_E2"/>
    <property type="match status" value="1"/>
</dbReference>
<accession>A0A0W4ZNC8</accession>
<dbReference type="CDD" id="cd02094">
    <property type="entry name" value="P-type_ATPase_Cu-like"/>
    <property type="match status" value="1"/>
</dbReference>
<evidence type="ECO:0000256" key="8">
    <source>
        <dbReference type="ARBA" id="ARBA00022840"/>
    </source>
</evidence>
<dbReference type="InterPro" id="IPR059000">
    <property type="entry name" value="ATPase_P-type_domA"/>
</dbReference>
<dbReference type="Pfam" id="PF00702">
    <property type="entry name" value="Hydrolase"/>
    <property type="match status" value="1"/>
</dbReference>
<gene>
    <name evidence="15" type="ORF">T552_01086</name>
</gene>
<dbReference type="GO" id="GO:0005507">
    <property type="term" value="F:copper ion binding"/>
    <property type="evidence" value="ECO:0007669"/>
    <property type="project" value="EnsemblFungi"/>
</dbReference>
<dbReference type="PANTHER" id="PTHR43520">
    <property type="entry name" value="ATP7, ISOFORM B"/>
    <property type="match status" value="1"/>
</dbReference>
<feature type="transmembrane region" description="Helical" evidence="13">
    <location>
        <begin position="211"/>
        <end position="229"/>
    </location>
</feature>
<dbReference type="GO" id="GO:0012510">
    <property type="term" value="C:trans-Golgi network transport vesicle membrane"/>
    <property type="evidence" value="ECO:0007669"/>
    <property type="project" value="EnsemblFungi"/>
</dbReference>
<dbReference type="InterPro" id="IPR036163">
    <property type="entry name" value="HMA_dom_sf"/>
</dbReference>
<dbReference type="Gene3D" id="3.30.70.100">
    <property type="match status" value="1"/>
</dbReference>
<evidence type="ECO:0000256" key="2">
    <source>
        <dbReference type="ARBA" id="ARBA00006024"/>
    </source>
</evidence>
<dbReference type="SUPFAM" id="SSF56784">
    <property type="entry name" value="HAD-like"/>
    <property type="match status" value="1"/>
</dbReference>
<keyword evidence="4" id="KW-0813">Transport</keyword>
<evidence type="ECO:0000256" key="12">
    <source>
        <dbReference type="ARBA" id="ARBA00080126"/>
    </source>
</evidence>
<dbReference type="VEuPathDB" id="FungiDB:T552_01086"/>
<dbReference type="SUPFAM" id="SSF81665">
    <property type="entry name" value="Calcium ATPase, transmembrane domain M"/>
    <property type="match status" value="1"/>
</dbReference>
<evidence type="ECO:0000256" key="11">
    <source>
        <dbReference type="ARBA" id="ARBA00023136"/>
    </source>
</evidence>
<feature type="transmembrane region" description="Helical" evidence="13">
    <location>
        <begin position="852"/>
        <end position="874"/>
    </location>
</feature>
<dbReference type="EMBL" id="LFVZ01000004">
    <property type="protein sequence ID" value="KTW29882.1"/>
    <property type="molecule type" value="Genomic_DNA"/>
</dbReference>
<evidence type="ECO:0000256" key="10">
    <source>
        <dbReference type="ARBA" id="ARBA00022989"/>
    </source>
</evidence>
<dbReference type="GO" id="GO:0005524">
    <property type="term" value="F:ATP binding"/>
    <property type="evidence" value="ECO:0007669"/>
    <property type="project" value="UniProtKB-UniRule"/>
</dbReference>
<dbReference type="Gene3D" id="2.70.150.10">
    <property type="entry name" value="Calcium-transporting ATPase, cytoplasmic transduction domain A"/>
    <property type="match status" value="1"/>
</dbReference>
<dbReference type="PRINTS" id="PR00119">
    <property type="entry name" value="CATATPASE"/>
</dbReference>
<dbReference type="InterPro" id="IPR008250">
    <property type="entry name" value="ATPase_P-typ_transduc_dom_A_sf"/>
</dbReference>
<dbReference type="InterPro" id="IPR006121">
    <property type="entry name" value="HMA_dom"/>
</dbReference>
<evidence type="ECO:0000256" key="3">
    <source>
        <dbReference type="ARBA" id="ARBA00012517"/>
    </source>
</evidence>
<dbReference type="PRINTS" id="PR00943">
    <property type="entry name" value="CUATPASE"/>
</dbReference>
<feature type="transmembrane region" description="Helical" evidence="13">
    <location>
        <begin position="479"/>
        <end position="498"/>
    </location>
</feature>
<dbReference type="NCBIfam" id="TIGR01525">
    <property type="entry name" value="ATPase-IB_hvy"/>
    <property type="match status" value="1"/>
</dbReference>
<evidence type="ECO:0000256" key="7">
    <source>
        <dbReference type="ARBA" id="ARBA00022741"/>
    </source>
</evidence>
<evidence type="ECO:0000256" key="13">
    <source>
        <dbReference type="RuleBase" id="RU362081"/>
    </source>
</evidence>
<dbReference type="GO" id="GO:0016887">
    <property type="term" value="F:ATP hydrolysis activity"/>
    <property type="evidence" value="ECO:0007669"/>
    <property type="project" value="InterPro"/>
</dbReference>
<dbReference type="SFLD" id="SFLDS00003">
    <property type="entry name" value="Haloacid_Dehalogenase"/>
    <property type="match status" value="1"/>
</dbReference>
<dbReference type="EC" id="7.2.2.8" evidence="3"/>
<comment type="caution">
    <text evidence="15">The sequence shown here is derived from an EMBL/GenBank/DDBJ whole genome shotgun (WGS) entry which is preliminary data.</text>
</comment>
<evidence type="ECO:0000313" key="16">
    <source>
        <dbReference type="Proteomes" id="UP000054454"/>
    </source>
</evidence>
<keyword evidence="10 13" id="KW-1133">Transmembrane helix</keyword>
<feature type="transmembrane region" description="Helical" evidence="13">
    <location>
        <begin position="283"/>
        <end position="306"/>
    </location>
</feature>
<keyword evidence="7 13" id="KW-0547">Nucleotide-binding</keyword>
<keyword evidence="16" id="KW-1185">Reference proteome</keyword>
<feature type="transmembrane region" description="Helical" evidence="13">
    <location>
        <begin position="249"/>
        <end position="271"/>
    </location>
</feature>
<dbReference type="FunFam" id="2.70.150.10:FF:000002">
    <property type="entry name" value="Copper-transporting ATPase 1, putative"/>
    <property type="match status" value="1"/>
</dbReference>
<dbReference type="RefSeq" id="XP_018226869.1">
    <property type="nucleotide sequence ID" value="XM_018369679.1"/>
</dbReference>
<reference evidence="16" key="1">
    <citation type="journal article" date="2016" name="Nat. Commun.">
        <title>Genome analysis of three Pneumocystis species reveals adaptation mechanisms to life exclusively in mammalian hosts.</title>
        <authorList>
            <person name="Ma L."/>
            <person name="Chen Z."/>
            <person name="Huang D.W."/>
            <person name="Kutty G."/>
            <person name="Ishihara M."/>
            <person name="Wang H."/>
            <person name="Abouelleil A."/>
            <person name="Bishop L."/>
            <person name="Davey E."/>
            <person name="Deng R."/>
            <person name="Deng X."/>
            <person name="Fan L."/>
            <person name="Fantoni G."/>
            <person name="Fitzgerald M."/>
            <person name="Gogineni E."/>
            <person name="Goldberg J.M."/>
            <person name="Handley G."/>
            <person name="Hu X."/>
            <person name="Huber C."/>
            <person name="Jiao X."/>
            <person name="Jones K."/>
            <person name="Levin J.Z."/>
            <person name="Liu Y."/>
            <person name="Macdonald P."/>
            <person name="Melnikov A."/>
            <person name="Raley C."/>
            <person name="Sassi M."/>
            <person name="Sherman B.T."/>
            <person name="Song X."/>
            <person name="Sykes S."/>
            <person name="Tran B."/>
            <person name="Walsh L."/>
            <person name="Xia Y."/>
            <person name="Yang J."/>
            <person name="Young S."/>
            <person name="Zeng Q."/>
            <person name="Zheng X."/>
            <person name="Stephens R."/>
            <person name="Nusbaum C."/>
            <person name="Birren B.W."/>
            <person name="Azadi P."/>
            <person name="Lempicki R.A."/>
            <person name="Cuomo C.A."/>
            <person name="Kovacs J.A."/>
        </authorList>
    </citation>
    <scope>NUCLEOTIDE SEQUENCE [LARGE SCALE GENOMIC DNA]</scope>
    <source>
        <strain evidence="16">B80</strain>
    </source>
</reference>
<evidence type="ECO:0000256" key="9">
    <source>
        <dbReference type="ARBA" id="ARBA00022967"/>
    </source>
</evidence>
<comment type="similarity">
    <text evidence="2 13">Belongs to the cation transport ATPase (P-type) (TC 3.A.3) family. Type IB subfamily.</text>
</comment>
<dbReference type="Pfam" id="PF00122">
    <property type="entry name" value="E1-E2_ATPase"/>
    <property type="match status" value="1"/>
</dbReference>
<dbReference type="Gene3D" id="3.40.50.1000">
    <property type="entry name" value="HAD superfamily/HAD-like"/>
    <property type="match status" value="1"/>
</dbReference>
<dbReference type="SFLD" id="SFLDG00002">
    <property type="entry name" value="C1.7:_P-type_atpase_like"/>
    <property type="match status" value="1"/>
</dbReference>
<dbReference type="SUPFAM" id="SSF81653">
    <property type="entry name" value="Calcium ATPase, transduction domain A"/>
    <property type="match status" value="1"/>
</dbReference>
<dbReference type="InterPro" id="IPR023298">
    <property type="entry name" value="ATPase_P-typ_TM_dom_sf"/>
</dbReference>
<proteinExistence type="inferred from homology"/>
<dbReference type="InterPro" id="IPR001757">
    <property type="entry name" value="P_typ_ATPase"/>
</dbReference>
<protein>
    <recommendedName>
        <fullName evidence="3">P-type Cu(+) transporter</fullName>
        <ecNumber evidence="3">7.2.2.8</ecNumber>
    </recommendedName>
    <alternativeName>
        <fullName evidence="12">Cu(2+)-ATPase</fullName>
    </alternativeName>
</protein>
<evidence type="ECO:0000256" key="4">
    <source>
        <dbReference type="ARBA" id="ARBA00022448"/>
    </source>
</evidence>
<name>A0A0W4ZNC8_PNEC8</name>
<dbReference type="SFLD" id="SFLDF00027">
    <property type="entry name" value="p-type_atpase"/>
    <property type="match status" value="1"/>
</dbReference>
<keyword evidence="9" id="KW-1278">Translocase</keyword>
<dbReference type="FunFam" id="3.30.70.100:FF:000001">
    <property type="entry name" value="ATPase copper transporting beta"/>
    <property type="match status" value="1"/>
</dbReference>
<evidence type="ECO:0000313" key="15">
    <source>
        <dbReference type="EMBL" id="KTW29882.1"/>
    </source>
</evidence>
<dbReference type="InterPro" id="IPR018303">
    <property type="entry name" value="ATPase_P-typ_P_site"/>
</dbReference>
<dbReference type="GO" id="GO:0055070">
    <property type="term" value="P:copper ion homeostasis"/>
    <property type="evidence" value="ECO:0007669"/>
    <property type="project" value="TreeGrafter"/>
</dbReference>
<dbReference type="PROSITE" id="PS50846">
    <property type="entry name" value="HMA_2"/>
    <property type="match status" value="1"/>
</dbReference>
<keyword evidence="6 13" id="KW-0479">Metal-binding</keyword>
<dbReference type="Gene3D" id="3.40.1110.10">
    <property type="entry name" value="Calcium-transporting ATPase, cytoplasmic domain N"/>
    <property type="match status" value="1"/>
</dbReference>
<keyword evidence="8 13" id="KW-0067">ATP-binding</keyword>
<dbReference type="InterPro" id="IPR027256">
    <property type="entry name" value="P-typ_ATPase_IB"/>
</dbReference>
<dbReference type="SUPFAM" id="SSF55008">
    <property type="entry name" value="HMA, heavy metal-associated domain"/>
    <property type="match status" value="2"/>
</dbReference>
<dbReference type="InterPro" id="IPR036412">
    <property type="entry name" value="HAD-like_sf"/>
</dbReference>
<dbReference type="GO" id="GO:0060003">
    <property type="term" value="P:copper ion export"/>
    <property type="evidence" value="ECO:0007669"/>
    <property type="project" value="EnsemblFungi"/>
</dbReference>
<dbReference type="Pfam" id="PF00403">
    <property type="entry name" value="HMA"/>
    <property type="match status" value="1"/>
</dbReference>
<evidence type="ECO:0000256" key="1">
    <source>
        <dbReference type="ARBA" id="ARBA00004127"/>
    </source>
</evidence>
<feature type="transmembrane region" description="Helical" evidence="13">
    <location>
        <begin position="518"/>
        <end position="539"/>
    </location>
</feature>
<feature type="transmembrane region" description="Helical" evidence="13">
    <location>
        <begin position="880"/>
        <end position="900"/>
    </location>
</feature>
<comment type="subcellular location">
    <subcellularLocation>
        <location evidence="1">Endomembrane system</location>
        <topology evidence="1">Multi-pass membrane protein</topology>
    </subcellularLocation>
    <subcellularLocation>
        <location evidence="13">Membrane</location>
    </subcellularLocation>
</comment>
<dbReference type="GO" id="GO:0140581">
    <property type="term" value="F:P-type monovalent copper transporter activity"/>
    <property type="evidence" value="ECO:0007669"/>
    <property type="project" value="UniProtKB-EC"/>
</dbReference>
<dbReference type="OrthoDB" id="432719at2759"/>
<feature type="transmembrane region" description="Helical" evidence="13">
    <location>
        <begin position="318"/>
        <end position="336"/>
    </location>
</feature>
<dbReference type="CDD" id="cd00371">
    <property type="entry name" value="HMA"/>
    <property type="match status" value="1"/>
</dbReference>
<evidence type="ECO:0000256" key="5">
    <source>
        <dbReference type="ARBA" id="ARBA00022692"/>
    </source>
</evidence>
<keyword evidence="5 13" id="KW-0812">Transmembrane</keyword>